<dbReference type="Gene3D" id="3.90.320.10">
    <property type="match status" value="1"/>
</dbReference>
<accession>A0A6J5MAP6</accession>
<sequence>MITTKRTKEFFHSPIHLDDLQTTEVDGKRHYLTPEGVFPSVTTVLSRKTSKQSLDEWRARVGEEEANRIMKLATDRGTAVHNICENYILNKEYRIGVMPTDMHTFLQIKPYLDLNVGSVYAVEAPLWSSRLKTAGRTDLLAGWQGVNSIIDFKTSKRPKKEQYIENYFIQATCYSLMAEERTALKFPQIVIVIAVDHEDPQIFVRNRGQYVDRVLEIFQ</sequence>
<dbReference type="EMBL" id="LR796380">
    <property type="protein sequence ID" value="CAB4140779.1"/>
    <property type="molecule type" value="Genomic_DNA"/>
</dbReference>
<organism evidence="1">
    <name type="scientific">uncultured Caudovirales phage</name>
    <dbReference type="NCBI Taxonomy" id="2100421"/>
    <lineage>
        <taxon>Viruses</taxon>
        <taxon>Duplodnaviria</taxon>
        <taxon>Heunggongvirae</taxon>
        <taxon>Uroviricota</taxon>
        <taxon>Caudoviricetes</taxon>
        <taxon>Peduoviridae</taxon>
        <taxon>Maltschvirus</taxon>
        <taxon>Maltschvirus maltsch</taxon>
    </lineage>
</organism>
<dbReference type="PANTHER" id="PTHR31340:SF3">
    <property type="entry name" value="MITOCHONDRIAL GENOME MAINTENANCE EXONUCLEASE 1"/>
    <property type="match status" value="1"/>
</dbReference>
<name>A0A6J5MAP6_9CAUD</name>
<dbReference type="InterPro" id="IPR011604">
    <property type="entry name" value="PDDEXK-like_dom_sf"/>
</dbReference>
<evidence type="ECO:0000313" key="1">
    <source>
        <dbReference type="EMBL" id="CAB4140779.1"/>
    </source>
</evidence>
<evidence type="ECO:0008006" key="2">
    <source>
        <dbReference type="Google" id="ProtNLM"/>
    </source>
</evidence>
<reference evidence="1" key="1">
    <citation type="submission" date="2020-04" db="EMBL/GenBank/DDBJ databases">
        <authorList>
            <person name="Chiriac C."/>
            <person name="Salcher M."/>
            <person name="Ghai R."/>
            <person name="Kavagutti S V."/>
        </authorList>
    </citation>
    <scope>NUCLEOTIDE SEQUENCE</scope>
</reference>
<gene>
    <name evidence="1" type="ORF">UFOVP395_114</name>
</gene>
<dbReference type="PANTHER" id="PTHR31340">
    <property type="entry name" value="MITOCHONDRIAL GENOME MAINTENANCE EXONUCLEASE 1"/>
    <property type="match status" value="1"/>
</dbReference>
<protein>
    <recommendedName>
        <fullName evidence="2">PD-(D/E)XK nuclease superfamily</fullName>
    </recommendedName>
</protein>
<proteinExistence type="predicted"/>